<keyword evidence="2" id="KW-1185">Reference proteome</keyword>
<sequence>MAIFSEANMISTVSAHLPYGQNFKAGIHAIVKEVKLRRFYSNAAYDSTANLIRPMADAPLLYITKGKESTFDAYIGYSEDCLVIVPCEQEMWHYENVEIDEPDLTSMLMQFAFNVESPVDPHDILPIYHFSQIDNCEIKKNWVGAYVCAINFVNGDFIKILLPPLGGLFGGMPNHSSYRKAILELLMSKSQQHPATD</sequence>
<dbReference type="Proteomes" id="UP001565200">
    <property type="component" value="Unassembled WGS sequence"/>
</dbReference>
<accession>A0ABV4CXE1</accession>
<organism evidence="1 2">
    <name type="scientific">Heminiphilus faecis</name>
    <dbReference type="NCBI Taxonomy" id="2601703"/>
    <lineage>
        <taxon>Bacteria</taxon>
        <taxon>Pseudomonadati</taxon>
        <taxon>Bacteroidota</taxon>
        <taxon>Bacteroidia</taxon>
        <taxon>Bacteroidales</taxon>
        <taxon>Muribaculaceae</taxon>
        <taxon>Heminiphilus</taxon>
    </lineage>
</organism>
<evidence type="ECO:0000313" key="2">
    <source>
        <dbReference type="Proteomes" id="UP001565200"/>
    </source>
</evidence>
<dbReference type="EMBL" id="JBCLPP010000032">
    <property type="protein sequence ID" value="MEY8246078.1"/>
    <property type="molecule type" value="Genomic_DNA"/>
</dbReference>
<reference evidence="1 2" key="1">
    <citation type="submission" date="2024-03" db="EMBL/GenBank/DDBJ databases">
        <title>Mouse gut bacterial collection (mGBC) of GemPharmatech.</title>
        <authorList>
            <person name="He Y."/>
            <person name="Dong L."/>
            <person name="Wu D."/>
            <person name="Gao X."/>
            <person name="Lin Z."/>
        </authorList>
    </citation>
    <scope>NUCLEOTIDE SEQUENCE [LARGE SCALE GENOMIC DNA]</scope>
    <source>
        <strain evidence="1 2">54-13</strain>
    </source>
</reference>
<gene>
    <name evidence="1" type="ORF">AAK873_10690</name>
</gene>
<name>A0ABV4CXE1_9BACT</name>
<proteinExistence type="predicted"/>
<evidence type="ECO:0000313" key="1">
    <source>
        <dbReference type="EMBL" id="MEY8246078.1"/>
    </source>
</evidence>
<dbReference type="RefSeq" id="WP_369863655.1">
    <property type="nucleotide sequence ID" value="NZ_JBCLPP010000032.1"/>
</dbReference>
<protein>
    <submittedName>
        <fullName evidence="1">Uncharacterized protein</fullName>
    </submittedName>
</protein>
<comment type="caution">
    <text evidence="1">The sequence shown here is derived from an EMBL/GenBank/DDBJ whole genome shotgun (WGS) entry which is preliminary data.</text>
</comment>